<organism evidence="12 13">
    <name type="scientific">Capronia coronata CBS 617.96</name>
    <dbReference type="NCBI Taxonomy" id="1182541"/>
    <lineage>
        <taxon>Eukaryota</taxon>
        <taxon>Fungi</taxon>
        <taxon>Dikarya</taxon>
        <taxon>Ascomycota</taxon>
        <taxon>Pezizomycotina</taxon>
        <taxon>Eurotiomycetes</taxon>
        <taxon>Chaetothyriomycetidae</taxon>
        <taxon>Chaetothyriales</taxon>
        <taxon>Herpotrichiellaceae</taxon>
        <taxon>Capronia</taxon>
    </lineage>
</organism>
<keyword evidence="3 10" id="KW-0349">Heme</keyword>
<keyword evidence="5 10" id="KW-0999">Mitochondrion inner membrane</keyword>
<dbReference type="GO" id="GO:0046872">
    <property type="term" value="F:metal ion binding"/>
    <property type="evidence" value="ECO:0007669"/>
    <property type="project" value="UniProtKB-KW"/>
</dbReference>
<dbReference type="HOGENOM" id="CLU_048602_0_0_1"/>
<keyword evidence="4 10" id="KW-0479">Metal-binding</keyword>
<dbReference type="OrthoDB" id="1158011at2759"/>
<gene>
    <name evidence="12" type="ORF">A1O1_03672</name>
</gene>
<dbReference type="PROSITE" id="PS00821">
    <property type="entry name" value="CYTO_HEME_LYASE_1"/>
    <property type="match status" value="1"/>
</dbReference>
<dbReference type="AlphaFoldDB" id="W9Z7S8"/>
<dbReference type="STRING" id="1182541.W9Z7S8"/>
<evidence type="ECO:0000256" key="6">
    <source>
        <dbReference type="ARBA" id="ARBA00023004"/>
    </source>
</evidence>
<evidence type="ECO:0000256" key="7">
    <source>
        <dbReference type="ARBA" id="ARBA00023128"/>
    </source>
</evidence>
<comment type="caution">
    <text evidence="12">The sequence shown here is derived from an EMBL/GenBank/DDBJ whole genome shotgun (WGS) entry which is preliminary data.</text>
</comment>
<evidence type="ECO:0000256" key="5">
    <source>
        <dbReference type="ARBA" id="ARBA00022792"/>
    </source>
</evidence>
<feature type="compositionally biased region" description="Pro residues" evidence="11">
    <location>
        <begin position="17"/>
        <end position="31"/>
    </location>
</feature>
<keyword evidence="7 10" id="KW-0496">Mitochondrion</keyword>
<dbReference type="InterPro" id="IPR000511">
    <property type="entry name" value="Holocyt_c/c1_synthase"/>
</dbReference>
<comment type="similarity">
    <text evidence="2 10">Belongs to the cytochrome c-type heme lyase family.</text>
</comment>
<keyword evidence="6 10" id="KW-0408">Iron</keyword>
<dbReference type="eggNOG" id="KOG3996">
    <property type="taxonomic scope" value="Eukaryota"/>
</dbReference>
<evidence type="ECO:0000313" key="13">
    <source>
        <dbReference type="Proteomes" id="UP000019484"/>
    </source>
</evidence>
<dbReference type="GO" id="GO:0004408">
    <property type="term" value="F:holocytochrome-c synthase activity"/>
    <property type="evidence" value="ECO:0007669"/>
    <property type="project" value="UniProtKB-EC"/>
</dbReference>
<evidence type="ECO:0000256" key="3">
    <source>
        <dbReference type="ARBA" id="ARBA00022617"/>
    </source>
</evidence>
<proteinExistence type="inferred from homology"/>
<keyword evidence="13" id="KW-1185">Reference proteome</keyword>
<name>W9Z7S8_9EURO</name>
<comment type="function">
    <text evidence="10">Lyase that catalyzes the covalent linking of the heme group to the cytochrome C apoprotein to produce the mature functional cytochrome.</text>
</comment>
<evidence type="ECO:0000256" key="11">
    <source>
        <dbReference type="SAM" id="MobiDB-lite"/>
    </source>
</evidence>
<dbReference type="Proteomes" id="UP000019484">
    <property type="component" value="Unassembled WGS sequence"/>
</dbReference>
<evidence type="ECO:0000256" key="4">
    <source>
        <dbReference type="ARBA" id="ARBA00022723"/>
    </source>
</evidence>
<dbReference type="EMBL" id="AMWN01000003">
    <property type="protein sequence ID" value="EXJ90569.1"/>
    <property type="molecule type" value="Genomic_DNA"/>
</dbReference>
<dbReference type="GO" id="GO:0005743">
    <property type="term" value="C:mitochondrial inner membrane"/>
    <property type="evidence" value="ECO:0007669"/>
    <property type="project" value="UniProtKB-SubCell"/>
</dbReference>
<feature type="compositionally biased region" description="Polar residues" evidence="11">
    <location>
        <begin position="70"/>
        <end position="91"/>
    </location>
</feature>
<comment type="subcellular location">
    <subcellularLocation>
        <location evidence="1 10">Mitochondrion inner membrane</location>
    </subcellularLocation>
</comment>
<evidence type="ECO:0000256" key="9">
    <source>
        <dbReference type="ARBA" id="ARBA00023239"/>
    </source>
</evidence>
<dbReference type="PROSITE" id="PS00822">
    <property type="entry name" value="CYTO_HEME_LYASE_2"/>
    <property type="match status" value="1"/>
</dbReference>
<keyword evidence="8 10" id="KW-0472">Membrane</keyword>
<dbReference type="RefSeq" id="XP_007722763.1">
    <property type="nucleotide sequence ID" value="XM_007724573.1"/>
</dbReference>
<dbReference type="PANTHER" id="PTHR12743">
    <property type="entry name" value="CYTOCHROME C1 HEME LYASE"/>
    <property type="match status" value="1"/>
</dbReference>
<evidence type="ECO:0000313" key="12">
    <source>
        <dbReference type="EMBL" id="EXJ90569.1"/>
    </source>
</evidence>
<sequence length="356" mass="39549">MGWFWADQPKPSAPLVAPHPIPHPAATPPAACPMHKPDSKVTSTPFLPRADQSSCPVKSPNYPLLHQPVSDKSQSSEPQKGNEQPSRTSLTLAKLNPLNYMPSLSNARPSDSPQEITLPLEREVSSIPRGDADANWEYPSPQQMYNAMLRKGYTDTPADAVESMVAVHNFLNEGAWREIEEWEQVFGKGLLNAWQICSRGERGIAMERAKREYLAQHREALGLPDPEEESRPKLVRFMGRPGEPTPKARILSALGYVMPEKFGGEPPFDRHDWYVARKMPDGSVKQVRYVIDYYSGGVQDTGEPVFYLDIRPALDTPTAAVERAMRWGGDLWHRASGGVAREEGARRKGSNGNASS</sequence>
<evidence type="ECO:0000256" key="10">
    <source>
        <dbReference type="RuleBase" id="RU363130"/>
    </source>
</evidence>
<evidence type="ECO:0000256" key="8">
    <source>
        <dbReference type="ARBA" id="ARBA00023136"/>
    </source>
</evidence>
<dbReference type="EC" id="4.4.1.17" evidence="10"/>
<comment type="catalytic activity">
    <reaction evidence="10">
        <text>holo-[cytochrome c] = apo-[cytochrome c] + heme b</text>
        <dbReference type="Rhea" id="RHEA:22648"/>
        <dbReference type="Rhea" id="RHEA-COMP:10725"/>
        <dbReference type="Rhea" id="RHEA-COMP:10726"/>
        <dbReference type="ChEBI" id="CHEBI:29950"/>
        <dbReference type="ChEBI" id="CHEBI:60344"/>
        <dbReference type="ChEBI" id="CHEBI:83739"/>
        <dbReference type="EC" id="4.4.1.17"/>
    </reaction>
</comment>
<feature type="compositionally biased region" description="Polar residues" evidence="11">
    <location>
        <begin position="40"/>
        <end position="56"/>
    </location>
</feature>
<protein>
    <recommendedName>
        <fullName evidence="10">Holocytochrome c-type synthase</fullName>
        <ecNumber evidence="10">4.4.1.17</ecNumber>
    </recommendedName>
</protein>
<dbReference type="Pfam" id="PF01265">
    <property type="entry name" value="Cyto_heme_lyase"/>
    <property type="match status" value="1"/>
</dbReference>
<feature type="region of interest" description="Disordered" evidence="11">
    <location>
        <begin position="1"/>
        <end position="92"/>
    </location>
</feature>
<evidence type="ECO:0000256" key="2">
    <source>
        <dbReference type="ARBA" id="ARBA00007255"/>
    </source>
</evidence>
<accession>W9Z7S8</accession>
<dbReference type="GeneID" id="19158562"/>
<keyword evidence="9 10" id="KW-0456">Lyase</keyword>
<dbReference type="PANTHER" id="PTHR12743:SF3">
    <property type="entry name" value="HOLOCYTOCHROME-C SYNTHASE"/>
    <property type="match status" value="1"/>
</dbReference>
<evidence type="ECO:0000256" key="1">
    <source>
        <dbReference type="ARBA" id="ARBA00004273"/>
    </source>
</evidence>
<reference evidence="12 13" key="1">
    <citation type="submission" date="2013-03" db="EMBL/GenBank/DDBJ databases">
        <title>The Genome Sequence of Capronia coronata CBS 617.96.</title>
        <authorList>
            <consortium name="The Broad Institute Genomics Platform"/>
            <person name="Cuomo C."/>
            <person name="de Hoog S."/>
            <person name="Gorbushina A."/>
            <person name="Walker B."/>
            <person name="Young S.K."/>
            <person name="Zeng Q."/>
            <person name="Gargeya S."/>
            <person name="Fitzgerald M."/>
            <person name="Haas B."/>
            <person name="Abouelleil A."/>
            <person name="Allen A.W."/>
            <person name="Alvarado L."/>
            <person name="Arachchi H.M."/>
            <person name="Berlin A.M."/>
            <person name="Chapman S.B."/>
            <person name="Gainer-Dewar J."/>
            <person name="Goldberg J."/>
            <person name="Griggs A."/>
            <person name="Gujja S."/>
            <person name="Hansen M."/>
            <person name="Howarth C."/>
            <person name="Imamovic A."/>
            <person name="Ireland A."/>
            <person name="Larimer J."/>
            <person name="McCowan C."/>
            <person name="Murphy C."/>
            <person name="Pearson M."/>
            <person name="Poon T.W."/>
            <person name="Priest M."/>
            <person name="Roberts A."/>
            <person name="Saif S."/>
            <person name="Shea T."/>
            <person name="Sisk P."/>
            <person name="Sykes S."/>
            <person name="Wortman J."/>
            <person name="Nusbaum C."/>
            <person name="Birren B."/>
        </authorList>
    </citation>
    <scope>NUCLEOTIDE SEQUENCE [LARGE SCALE GENOMIC DNA]</scope>
    <source>
        <strain evidence="12 13">CBS 617.96</strain>
    </source>
</reference>